<proteinExistence type="predicted"/>
<evidence type="ECO:0000313" key="5">
    <source>
        <dbReference type="Proteomes" id="UP001227192"/>
    </source>
</evidence>
<feature type="region of interest" description="Disordered" evidence="1">
    <location>
        <begin position="179"/>
        <end position="226"/>
    </location>
</feature>
<dbReference type="PANTHER" id="PTHR36855">
    <property type="entry name" value="CHROMOSOME 10, WHOLE GENOME SHOTGUN SEQUENCE"/>
    <property type="match status" value="1"/>
</dbReference>
<keyword evidence="5" id="KW-1185">Reference proteome</keyword>
<dbReference type="EMBL" id="LACB01000689">
    <property type="protein sequence ID" value="KAJ9481758.1"/>
    <property type="molecule type" value="Genomic_DNA"/>
</dbReference>
<gene>
    <name evidence="4" type="ORF">VN97_g11704</name>
</gene>
<dbReference type="Pfam" id="PF25871">
    <property type="entry name" value="HTH_76"/>
    <property type="match status" value="1"/>
</dbReference>
<evidence type="ECO:0000256" key="1">
    <source>
        <dbReference type="SAM" id="MobiDB-lite"/>
    </source>
</evidence>
<accession>A0AAI9T7B2</accession>
<evidence type="ECO:0000259" key="2">
    <source>
        <dbReference type="Pfam" id="PF17733"/>
    </source>
</evidence>
<name>A0AAI9T7B2_PENTH</name>
<feature type="domain" description="Peroxisomal membrane protein PEX14-like KPWE" evidence="2">
    <location>
        <begin position="164"/>
        <end position="210"/>
    </location>
</feature>
<evidence type="ECO:0000259" key="3">
    <source>
        <dbReference type="Pfam" id="PF25871"/>
    </source>
</evidence>
<dbReference type="Proteomes" id="UP001227192">
    <property type="component" value="Unassembled WGS sequence"/>
</dbReference>
<organism evidence="4 5">
    <name type="scientific">Penicillium thymicola</name>
    <dbReference type="NCBI Taxonomy" id="293382"/>
    <lineage>
        <taxon>Eukaryota</taxon>
        <taxon>Fungi</taxon>
        <taxon>Dikarya</taxon>
        <taxon>Ascomycota</taxon>
        <taxon>Pezizomycotina</taxon>
        <taxon>Eurotiomycetes</taxon>
        <taxon>Eurotiomycetidae</taxon>
        <taxon>Eurotiales</taxon>
        <taxon>Aspergillaceae</taxon>
        <taxon>Penicillium</taxon>
    </lineage>
</organism>
<feature type="compositionally biased region" description="Polar residues" evidence="1">
    <location>
        <begin position="133"/>
        <end position="159"/>
    </location>
</feature>
<comment type="caution">
    <text evidence="4">The sequence shown here is derived from an EMBL/GenBank/DDBJ whole genome shotgun (WGS) entry which is preliminary data.</text>
</comment>
<feature type="domain" description="PEX14-like helix-turn-helix" evidence="3">
    <location>
        <begin position="56"/>
        <end position="128"/>
    </location>
</feature>
<dbReference type="InterPro" id="IPR058841">
    <property type="entry name" value="HTH_76"/>
</dbReference>
<feature type="region of interest" description="Disordered" evidence="1">
    <location>
        <begin position="133"/>
        <end position="164"/>
    </location>
</feature>
<dbReference type="Pfam" id="PF17733">
    <property type="entry name" value="KPWE_dom"/>
    <property type="match status" value="1"/>
</dbReference>
<reference evidence="4" key="1">
    <citation type="submission" date="2015-06" db="EMBL/GenBank/DDBJ databases">
        <authorList>
            <person name="Nguyen H."/>
        </authorList>
    </citation>
    <scope>NUCLEOTIDE SEQUENCE</scope>
    <source>
        <strain evidence="4">DAOM 180753</strain>
    </source>
</reference>
<dbReference type="AlphaFoldDB" id="A0AAI9T7B2"/>
<protein>
    <submittedName>
        <fullName evidence="4">Uncharacterized protein</fullName>
    </submittedName>
</protein>
<evidence type="ECO:0000313" key="4">
    <source>
        <dbReference type="EMBL" id="KAJ9481758.1"/>
    </source>
</evidence>
<dbReference type="InterPro" id="IPR040554">
    <property type="entry name" value="KPWE_PEX14_dom"/>
</dbReference>
<reference evidence="4" key="2">
    <citation type="journal article" date="2016" name="Fungal Biol.">
        <title>Ochratoxin A production by Penicillium thymicola.</title>
        <authorList>
            <person name="Nguyen H.D.T."/>
            <person name="McMullin D.R."/>
            <person name="Ponomareva E."/>
            <person name="Riley R."/>
            <person name="Pomraning K.R."/>
            <person name="Baker S.E."/>
            <person name="Seifert K.A."/>
        </authorList>
    </citation>
    <scope>NUCLEOTIDE SEQUENCE</scope>
    <source>
        <strain evidence="4">DAOM 180753</strain>
    </source>
</reference>
<dbReference type="PANTHER" id="PTHR36855:SF1">
    <property type="entry name" value="PEROXISOME MEMBRANE ANCHOR PROTEIN PEX14P N-TERMINAL DOMAIN-CONTAINING PROTEIN"/>
    <property type="match status" value="1"/>
</dbReference>
<sequence length="226" mass="24606">MQIIGGCTRADEPRLLLDNLGNIAQIRLPHASSASSATQTFVCILHQTMSQPSEAQVFERLQSYSFTSDPEFANGLSIILGHPETPATEVEMNRDDDLVLQAKCFFFSRKEKLTPAIDFVAFKSWLAAPTTEPQGLDNTNLQISEASGPSTSGPESSKNPEPAYPSSFAHIVELITTGQPIPGIQDIPDTVLSGHDISSEKPRRRKPWEKDEVVTTSDETARAAAP</sequence>